<evidence type="ECO:0000313" key="3">
    <source>
        <dbReference type="EMBL" id="MBE1879034.1"/>
    </source>
</evidence>
<keyword evidence="1" id="KW-0732">Signal</keyword>
<evidence type="ECO:0000259" key="2">
    <source>
        <dbReference type="SMART" id="SM00458"/>
    </source>
</evidence>
<dbReference type="PROSITE" id="PS50231">
    <property type="entry name" value="RICIN_B_LECTIN"/>
    <property type="match status" value="1"/>
</dbReference>
<dbReference type="SUPFAM" id="SSF51445">
    <property type="entry name" value="(Trans)glycosidases"/>
    <property type="match status" value="1"/>
</dbReference>
<dbReference type="InterPro" id="IPR017853">
    <property type="entry name" value="GH"/>
</dbReference>
<dbReference type="Pfam" id="PF14200">
    <property type="entry name" value="RicinB_lectin_2"/>
    <property type="match status" value="2"/>
</dbReference>
<reference evidence="3 4" key="1">
    <citation type="submission" date="2020-10" db="EMBL/GenBank/DDBJ databases">
        <title>Myceligenerans pegani sp. nov., an endophytic actinomycete isolated from Peganum harmala L. in Xinjiang, China.</title>
        <authorList>
            <person name="Xin L."/>
        </authorList>
    </citation>
    <scope>NUCLEOTIDE SEQUENCE [LARGE SCALE GENOMIC DNA]</scope>
    <source>
        <strain evidence="3 4">TRM65318</strain>
    </source>
</reference>
<dbReference type="InterPro" id="IPR035992">
    <property type="entry name" value="Ricin_B-like_lectins"/>
</dbReference>
<dbReference type="EMBL" id="JADAQT010000113">
    <property type="protein sequence ID" value="MBE1879034.1"/>
    <property type="molecule type" value="Genomic_DNA"/>
</dbReference>
<accession>A0ABR9N5V4</accession>
<dbReference type="CDD" id="cd00161">
    <property type="entry name" value="beta-trefoil_Ricin-like"/>
    <property type="match status" value="1"/>
</dbReference>
<dbReference type="InterPro" id="IPR000772">
    <property type="entry name" value="Ricin_B_lectin"/>
</dbReference>
<name>A0ABR9N5V4_9MICO</name>
<gene>
    <name evidence="3" type="ORF">IHE71_25410</name>
</gene>
<keyword evidence="4" id="KW-1185">Reference proteome</keyword>
<dbReference type="SUPFAM" id="SSF50370">
    <property type="entry name" value="Ricin B-like lectins"/>
    <property type="match status" value="1"/>
</dbReference>
<organism evidence="3 4">
    <name type="scientific">Myceligenerans pegani</name>
    <dbReference type="NCBI Taxonomy" id="2776917"/>
    <lineage>
        <taxon>Bacteria</taxon>
        <taxon>Bacillati</taxon>
        <taxon>Actinomycetota</taxon>
        <taxon>Actinomycetes</taxon>
        <taxon>Micrococcales</taxon>
        <taxon>Promicromonosporaceae</taxon>
        <taxon>Myceligenerans</taxon>
    </lineage>
</organism>
<dbReference type="Gene3D" id="3.20.20.80">
    <property type="entry name" value="Glycosidases"/>
    <property type="match status" value="1"/>
</dbReference>
<protein>
    <submittedName>
        <fullName evidence="3">RICIN domain-containing protein</fullName>
    </submittedName>
</protein>
<dbReference type="Gene3D" id="2.80.10.50">
    <property type="match status" value="3"/>
</dbReference>
<evidence type="ECO:0000256" key="1">
    <source>
        <dbReference type="SAM" id="SignalP"/>
    </source>
</evidence>
<feature type="signal peptide" evidence="1">
    <location>
        <begin position="1"/>
        <end position="25"/>
    </location>
</feature>
<dbReference type="RefSeq" id="WP_192865576.1">
    <property type="nucleotide sequence ID" value="NZ_JADAQT010000113.1"/>
</dbReference>
<dbReference type="Proteomes" id="UP000625527">
    <property type="component" value="Unassembled WGS sequence"/>
</dbReference>
<sequence>MRRAVAPLAIAAVGLALAPGQAAVAADETVSVDFAVSGGSPQHLASGTIYGMTEDGTLPQDHFYTDIGWNYMRAGGAQLDNPGGWIGGTYERRWTATREQAERTAQLGGTFVILVHDLWGADGEARAAVFPGDDGDWSSFDAFLDRLIADVRTSGVEVQWDIWNEPDASLFWNRTQAQYLQMWSRAHDRIRAAVPGAVIVGPSTARPPSASNTWWTTYLDHARATGDTPDIYSWHVLPGDPVATSQAADALLAERSLPRTTRYQINEYASPSEQTPADGAWYIARFERAGAVGLRANWGAGAALNDYLAKLLVKTGSQYLPTGEWWMYKYYGSMTGNIVSTTPSPAYDAFATKSAGKAQILLGGGGTTGNMAINLNNLHATSDIASGNQVRVLVQRVPYNAGGAVQGPETISDTVVTLNNNATTVNIPRTNYDDGYTITVLPPGDASFTSVAVAQHSGLCLDNTDLSRTDGNVQQQYHCEGGDQQIWRFTPVSGVADTYTVTNAQSGKCLDVSQVSTSDGAAVHQWTCISGAHNQQFQLRKVTYSGNAAQDYQLVARHSGKCVDVSEISTAPRAAVHQWTCNPAGQSNPKNQTWRLLGR</sequence>
<proteinExistence type="predicted"/>
<comment type="caution">
    <text evidence="3">The sequence shown here is derived from an EMBL/GenBank/DDBJ whole genome shotgun (WGS) entry which is preliminary data.</text>
</comment>
<feature type="domain" description="Ricin B lectin" evidence="2">
    <location>
        <begin position="445"/>
        <end position="597"/>
    </location>
</feature>
<evidence type="ECO:0000313" key="4">
    <source>
        <dbReference type="Proteomes" id="UP000625527"/>
    </source>
</evidence>
<feature type="chain" id="PRO_5046697955" evidence="1">
    <location>
        <begin position="26"/>
        <end position="599"/>
    </location>
</feature>
<dbReference type="SMART" id="SM00458">
    <property type="entry name" value="RICIN"/>
    <property type="match status" value="1"/>
</dbReference>